<feature type="signal peptide" evidence="1">
    <location>
        <begin position="1"/>
        <end position="32"/>
    </location>
</feature>
<reference evidence="2 3" key="1">
    <citation type="journal article" date="2019" name="Int. J. Syst. Evol. Microbiol.">
        <title>The Global Catalogue of Microorganisms (GCM) 10K type strain sequencing project: providing services to taxonomists for standard genome sequencing and annotation.</title>
        <authorList>
            <consortium name="The Broad Institute Genomics Platform"/>
            <consortium name="The Broad Institute Genome Sequencing Center for Infectious Disease"/>
            <person name="Wu L."/>
            <person name="Ma J."/>
        </authorList>
    </citation>
    <scope>NUCLEOTIDE SEQUENCE [LARGE SCALE GENOMIC DNA]</scope>
    <source>
        <strain evidence="2 3">JCM 14545</strain>
    </source>
</reference>
<dbReference type="Proteomes" id="UP001501116">
    <property type="component" value="Unassembled WGS sequence"/>
</dbReference>
<name>A0ABN2SB85_9PSEU</name>
<evidence type="ECO:0000313" key="3">
    <source>
        <dbReference type="Proteomes" id="UP001501116"/>
    </source>
</evidence>
<protein>
    <submittedName>
        <fullName evidence="2">Uncharacterized protein</fullName>
    </submittedName>
</protein>
<organism evidence="2 3">
    <name type="scientific">Amycolatopsis minnesotensis</name>
    <dbReference type="NCBI Taxonomy" id="337894"/>
    <lineage>
        <taxon>Bacteria</taxon>
        <taxon>Bacillati</taxon>
        <taxon>Actinomycetota</taxon>
        <taxon>Actinomycetes</taxon>
        <taxon>Pseudonocardiales</taxon>
        <taxon>Pseudonocardiaceae</taxon>
        <taxon>Amycolatopsis</taxon>
    </lineage>
</organism>
<evidence type="ECO:0000313" key="2">
    <source>
        <dbReference type="EMBL" id="GAA1983709.1"/>
    </source>
</evidence>
<keyword evidence="3" id="KW-1185">Reference proteome</keyword>
<dbReference type="EMBL" id="BAAANN010000039">
    <property type="protein sequence ID" value="GAA1983709.1"/>
    <property type="molecule type" value="Genomic_DNA"/>
</dbReference>
<sequence>MIRRLRTEGNRKRMGRLAALTAAATIATNALAAVPASADDPVEFPVSFSVSGSTVVKKTGSAMKLGPGKLDGALIVTETSLGIRGDLSLPTSKADISLVSGLFRIKATVKVVPVGQVTGTLKDGDLNTHTQANMEISDIWAGPIVPIFPLPTVPNSCKTVSPINLDLSAKNVDVFTDPKITVTGSYTIPSFKDCFIADIALGALVSGPGNTISLDLVSNQN</sequence>
<gene>
    <name evidence="2" type="ORF">GCM10009754_71100</name>
</gene>
<dbReference type="RefSeq" id="WP_344429151.1">
    <property type="nucleotide sequence ID" value="NZ_BAAANN010000039.1"/>
</dbReference>
<feature type="chain" id="PRO_5045194328" evidence="1">
    <location>
        <begin position="33"/>
        <end position="221"/>
    </location>
</feature>
<proteinExistence type="predicted"/>
<comment type="caution">
    <text evidence="2">The sequence shown here is derived from an EMBL/GenBank/DDBJ whole genome shotgun (WGS) entry which is preliminary data.</text>
</comment>
<evidence type="ECO:0000256" key="1">
    <source>
        <dbReference type="SAM" id="SignalP"/>
    </source>
</evidence>
<keyword evidence="1" id="KW-0732">Signal</keyword>
<accession>A0ABN2SB85</accession>